<comment type="caution">
    <text evidence="2">The sequence shown here is derived from an EMBL/GenBank/DDBJ whole genome shotgun (WGS) entry which is preliminary data.</text>
</comment>
<accession>A0A8T0GLN6</accession>
<organism evidence="2 3">
    <name type="scientific">Ceratodon purpureus</name>
    <name type="common">Fire moss</name>
    <name type="synonym">Dicranum purpureum</name>
    <dbReference type="NCBI Taxonomy" id="3225"/>
    <lineage>
        <taxon>Eukaryota</taxon>
        <taxon>Viridiplantae</taxon>
        <taxon>Streptophyta</taxon>
        <taxon>Embryophyta</taxon>
        <taxon>Bryophyta</taxon>
        <taxon>Bryophytina</taxon>
        <taxon>Bryopsida</taxon>
        <taxon>Dicranidae</taxon>
        <taxon>Pseudoditrichales</taxon>
        <taxon>Ditrichaceae</taxon>
        <taxon>Ceratodon</taxon>
    </lineage>
</organism>
<reference evidence="2" key="1">
    <citation type="submission" date="2020-06" db="EMBL/GenBank/DDBJ databases">
        <title>WGS assembly of Ceratodon purpureus strain R40.</title>
        <authorList>
            <person name="Carey S.B."/>
            <person name="Jenkins J."/>
            <person name="Shu S."/>
            <person name="Lovell J.T."/>
            <person name="Sreedasyam A."/>
            <person name="Maumus F."/>
            <person name="Tiley G.P."/>
            <person name="Fernandez-Pozo N."/>
            <person name="Barry K."/>
            <person name="Chen C."/>
            <person name="Wang M."/>
            <person name="Lipzen A."/>
            <person name="Daum C."/>
            <person name="Saski C.A."/>
            <person name="Payton A.C."/>
            <person name="Mcbreen J.C."/>
            <person name="Conrad R.E."/>
            <person name="Kollar L.M."/>
            <person name="Olsson S."/>
            <person name="Huttunen S."/>
            <person name="Landis J.B."/>
            <person name="Wickett N.J."/>
            <person name="Johnson M.G."/>
            <person name="Rensing S.A."/>
            <person name="Grimwood J."/>
            <person name="Schmutz J."/>
            <person name="Mcdaniel S.F."/>
        </authorList>
    </citation>
    <scope>NUCLEOTIDE SEQUENCE</scope>
    <source>
        <strain evidence="2">R40</strain>
    </source>
</reference>
<evidence type="ECO:0000313" key="3">
    <source>
        <dbReference type="Proteomes" id="UP000822688"/>
    </source>
</evidence>
<keyword evidence="3" id="KW-1185">Reference proteome</keyword>
<feature type="compositionally biased region" description="Low complexity" evidence="1">
    <location>
        <begin position="89"/>
        <end position="100"/>
    </location>
</feature>
<evidence type="ECO:0000313" key="2">
    <source>
        <dbReference type="EMBL" id="KAG0558648.1"/>
    </source>
</evidence>
<feature type="compositionally biased region" description="Basic and acidic residues" evidence="1">
    <location>
        <begin position="62"/>
        <end position="75"/>
    </location>
</feature>
<name>A0A8T0GLN6_CERPU</name>
<gene>
    <name evidence="2" type="ORF">KC19_10G043400</name>
</gene>
<dbReference type="AlphaFoldDB" id="A0A8T0GLN6"/>
<dbReference type="EMBL" id="CM026431">
    <property type="protein sequence ID" value="KAG0558648.1"/>
    <property type="molecule type" value="Genomic_DNA"/>
</dbReference>
<feature type="region of interest" description="Disordered" evidence="1">
    <location>
        <begin position="62"/>
        <end position="102"/>
    </location>
</feature>
<dbReference type="Proteomes" id="UP000822688">
    <property type="component" value="Chromosome 10"/>
</dbReference>
<protein>
    <submittedName>
        <fullName evidence="2">Uncharacterized protein</fullName>
    </submittedName>
</protein>
<evidence type="ECO:0000256" key="1">
    <source>
        <dbReference type="SAM" id="MobiDB-lite"/>
    </source>
</evidence>
<proteinExistence type="predicted"/>
<sequence>MAKGRMTIALDKTSKTEKMSSFAFQRLVATKFNEEMATQLPDLTAHEFLDCGYGHDIGKYEHGRDRQLEPLDTGRRSLPLSPKKRLTKSSRTPSTTSLPSHKAGWDWSKAKIYGSIPKGIYGDTTF</sequence>